<keyword evidence="9" id="KW-1185">Reference proteome</keyword>
<dbReference type="GO" id="GO:0016887">
    <property type="term" value="F:ATP hydrolysis activity"/>
    <property type="evidence" value="ECO:0007669"/>
    <property type="project" value="InterPro"/>
</dbReference>
<feature type="domain" description="ABC transporter" evidence="7">
    <location>
        <begin position="346"/>
        <end position="576"/>
    </location>
</feature>
<comment type="caution">
    <text evidence="8">The sequence shown here is derived from an EMBL/GenBank/DDBJ whole genome shotgun (WGS) entry which is preliminary data.</text>
</comment>
<dbReference type="SUPFAM" id="SSF52540">
    <property type="entry name" value="P-loop containing nucleoside triphosphate hydrolases"/>
    <property type="match status" value="2"/>
</dbReference>
<evidence type="ECO:0000259" key="7">
    <source>
        <dbReference type="PROSITE" id="PS50893"/>
    </source>
</evidence>
<comment type="similarity">
    <text evidence="1">Belongs to the ABC transporter superfamily. ABCF family. EF3 subfamily.</text>
</comment>
<feature type="compositionally biased region" description="Basic and acidic residues" evidence="6">
    <location>
        <begin position="27"/>
        <end position="40"/>
    </location>
</feature>
<keyword evidence="3" id="KW-0547">Nucleotide-binding</keyword>
<dbReference type="PANTHER" id="PTHR19211:SF14">
    <property type="entry name" value="ATP-BINDING CASSETTE SUB-FAMILY F MEMBER 1"/>
    <property type="match status" value="1"/>
</dbReference>
<dbReference type="PROSITE" id="PS50893">
    <property type="entry name" value="ABC_TRANSPORTER_2"/>
    <property type="match status" value="1"/>
</dbReference>
<dbReference type="FunFam" id="3.40.50.300:FF:001092">
    <property type="entry name" value="ATP-binding cassette sub-family F member 2"/>
    <property type="match status" value="1"/>
</dbReference>
<organism evidence="8 9">
    <name type="scientific">Fasciolopsis buskii</name>
    <dbReference type="NCBI Taxonomy" id="27845"/>
    <lineage>
        <taxon>Eukaryota</taxon>
        <taxon>Metazoa</taxon>
        <taxon>Spiralia</taxon>
        <taxon>Lophotrochozoa</taxon>
        <taxon>Platyhelminthes</taxon>
        <taxon>Trematoda</taxon>
        <taxon>Digenea</taxon>
        <taxon>Plagiorchiida</taxon>
        <taxon>Echinostomata</taxon>
        <taxon>Echinostomatoidea</taxon>
        <taxon>Fasciolidae</taxon>
        <taxon>Fasciolopsis</taxon>
    </lineage>
</organism>
<dbReference type="PANTHER" id="PTHR19211">
    <property type="entry name" value="ATP-BINDING TRANSPORT PROTEIN-RELATED"/>
    <property type="match status" value="1"/>
</dbReference>
<evidence type="ECO:0000256" key="6">
    <source>
        <dbReference type="SAM" id="MobiDB-lite"/>
    </source>
</evidence>
<gene>
    <name evidence="8" type="ORF">FBUS_06694</name>
</gene>
<dbReference type="FunFam" id="3.40.50.300:FF:000011">
    <property type="entry name" value="Putative ABC transporter ATP-binding component"/>
    <property type="match status" value="1"/>
</dbReference>
<evidence type="ECO:0000313" key="9">
    <source>
        <dbReference type="Proteomes" id="UP000728185"/>
    </source>
</evidence>
<dbReference type="InterPro" id="IPR003593">
    <property type="entry name" value="AAA+_ATPase"/>
</dbReference>
<feature type="compositionally biased region" description="Basic and acidic residues" evidence="6">
    <location>
        <begin position="156"/>
        <end position="169"/>
    </location>
</feature>
<keyword evidence="5" id="KW-0175">Coiled coil</keyword>
<feature type="compositionally biased region" description="Basic and acidic residues" evidence="6">
    <location>
        <begin position="66"/>
        <end position="94"/>
    </location>
</feature>
<dbReference type="SMART" id="SM00382">
    <property type="entry name" value="AAA"/>
    <property type="match status" value="2"/>
</dbReference>
<dbReference type="Pfam" id="PF00005">
    <property type="entry name" value="ABC_tran"/>
    <property type="match status" value="2"/>
</dbReference>
<dbReference type="InterPro" id="IPR032781">
    <property type="entry name" value="ABC_tran_Xtn"/>
</dbReference>
<evidence type="ECO:0000256" key="4">
    <source>
        <dbReference type="ARBA" id="ARBA00022840"/>
    </source>
</evidence>
<evidence type="ECO:0000256" key="1">
    <source>
        <dbReference type="ARBA" id="ARBA00011054"/>
    </source>
</evidence>
<name>A0A8E0RIN4_9TREM</name>
<feature type="compositionally biased region" description="Basic and acidic residues" evidence="6">
    <location>
        <begin position="101"/>
        <end position="114"/>
    </location>
</feature>
<evidence type="ECO:0000256" key="3">
    <source>
        <dbReference type="ARBA" id="ARBA00022741"/>
    </source>
</evidence>
<dbReference type="GO" id="GO:0005524">
    <property type="term" value="F:ATP binding"/>
    <property type="evidence" value="ECO:0007669"/>
    <property type="project" value="UniProtKB-KW"/>
</dbReference>
<evidence type="ECO:0000256" key="5">
    <source>
        <dbReference type="SAM" id="Coils"/>
    </source>
</evidence>
<dbReference type="InterPro" id="IPR003439">
    <property type="entry name" value="ABC_transporter-like_ATP-bd"/>
</dbReference>
<keyword evidence="2" id="KW-0677">Repeat</keyword>
<protein>
    <submittedName>
        <fullName evidence="8">ATP-dependent transporter</fullName>
    </submittedName>
</protein>
<feature type="compositionally biased region" description="Basic residues" evidence="6">
    <location>
        <begin position="124"/>
        <end position="133"/>
    </location>
</feature>
<dbReference type="OrthoDB" id="2110130at2759"/>
<dbReference type="AlphaFoldDB" id="A0A8E0RIN4"/>
<evidence type="ECO:0000256" key="2">
    <source>
        <dbReference type="ARBA" id="ARBA00022737"/>
    </source>
</evidence>
<evidence type="ECO:0000313" key="8">
    <source>
        <dbReference type="EMBL" id="KAA0183466.1"/>
    </source>
</evidence>
<accession>A0A8E0RIN4</accession>
<dbReference type="EMBL" id="LUCM01011783">
    <property type="protein sequence ID" value="KAA0183466.1"/>
    <property type="molecule type" value="Genomic_DNA"/>
</dbReference>
<feature type="region of interest" description="Disordered" evidence="6">
    <location>
        <begin position="602"/>
        <end position="627"/>
    </location>
</feature>
<dbReference type="Gene3D" id="3.40.50.300">
    <property type="entry name" value="P-loop containing nucleotide triphosphate hydrolases"/>
    <property type="match status" value="2"/>
</dbReference>
<reference evidence="8" key="1">
    <citation type="submission" date="2019-05" db="EMBL/GenBank/DDBJ databases">
        <title>Annotation for the trematode Fasciolopsis buski.</title>
        <authorList>
            <person name="Choi Y.-J."/>
        </authorList>
    </citation>
    <scope>NUCLEOTIDE SEQUENCE</scope>
    <source>
        <strain evidence="8">HT</strain>
        <tissue evidence="8">Whole worm</tissue>
    </source>
</reference>
<dbReference type="Pfam" id="PF12848">
    <property type="entry name" value="ABC_tran_Xtn"/>
    <property type="match status" value="1"/>
</dbReference>
<dbReference type="InterPro" id="IPR050611">
    <property type="entry name" value="ABCF"/>
</dbReference>
<sequence length="866" mass="97792">MPPKRNVRNKLGDSDDVDSNRGSEVTEEVRKPNKTKEKRQNKMGQAKETGNEVVKSEPKSKKKDKKRVEEEIEQKLGKEKDSKRKEKNKQKSNDLDFSDDEQPKRSEDDEKLLSDEVDDEFYSKKRKAGRAKKKINEQHEVHTNQTGPKKKRGKALKKDVDGFDSDKEGSDVLSKVGELILDDGVDDDVTPSKAAGRFAKFHGLPLDTGEVTPDDPTENKDTEVIPPETAVLEDHMECTDPEVLVAIEQQMDAAPTEALTTADTDLNADLAGGVFEARDLPEPDLSAVKISRKELKKLKKQQEFDKLIEAAKKKVAENSGTLDNFALSQAATSSKQQAVQDKQLDIKVENFSIAAKGKDLFVNASLQITHGRRYGLVGPNGHGKTTLLRHIASRAINIPSHIDVLLCEQEVVADSTPAFEMVLKSDTRRIALLKECEELKLKVYEELNAMKADAAEGKVRRILSGLGFTRRMMERPTKDLSGGWRMRVSLARALFLEPTLLLLDEPTNHLDLNAVIWLDNYLQGWKKTLLIVSHDQSFLDNVCTDIIHLDQCQLFYYRGNYNSFKVMLNQRRKEQLKEYEKQEKRLRELKLQGLSSKKAVEKSKREVATRKQAKGKQMLAKSDDQSAATPQLLTKPKEYVVKFHFPNPPPLNPPLLGLHSVTFAYSGQKPLFKDLNFGVDMSSRISIVGPNGVGKSTFLKLLTGEVIPTEGERRISHRVKIGKYDQHSADQLDLTLTPTEYLQKLFNLPYQVRFSRSYRLVFKRPKVFLYDSLFTFVTSSVFWIDELLPYYNRNSVMSSPSAAGVVIVSHDERLIRDTSCTLWVIEDCTINEIDGDFDDYRKEILHALGEELFNPSKVAAASGCLS</sequence>
<dbReference type="PROSITE" id="PS00211">
    <property type="entry name" value="ABC_TRANSPORTER_1"/>
    <property type="match status" value="1"/>
</dbReference>
<feature type="coiled-coil region" evidence="5">
    <location>
        <begin position="565"/>
        <end position="592"/>
    </location>
</feature>
<dbReference type="Proteomes" id="UP000728185">
    <property type="component" value="Unassembled WGS sequence"/>
</dbReference>
<dbReference type="CDD" id="cd03221">
    <property type="entry name" value="ABCF_EF-3"/>
    <property type="match status" value="1"/>
</dbReference>
<dbReference type="InterPro" id="IPR027417">
    <property type="entry name" value="P-loop_NTPase"/>
</dbReference>
<dbReference type="InterPro" id="IPR017871">
    <property type="entry name" value="ABC_transporter-like_CS"/>
</dbReference>
<proteinExistence type="inferred from homology"/>
<feature type="compositionally biased region" description="Basic and acidic residues" evidence="6">
    <location>
        <begin position="10"/>
        <end position="21"/>
    </location>
</feature>
<feature type="region of interest" description="Disordered" evidence="6">
    <location>
        <begin position="1"/>
        <end position="169"/>
    </location>
</feature>
<keyword evidence="4" id="KW-0067">ATP-binding</keyword>